<dbReference type="InterPro" id="IPR001909">
    <property type="entry name" value="KRAB"/>
</dbReference>
<dbReference type="PROSITE" id="PS50157">
    <property type="entry name" value="ZINC_FINGER_C2H2_2"/>
    <property type="match status" value="3"/>
</dbReference>
<dbReference type="SMART" id="SM00349">
    <property type="entry name" value="KRAB"/>
    <property type="match status" value="1"/>
</dbReference>
<dbReference type="Gene3D" id="3.30.160.60">
    <property type="entry name" value="Classic Zinc Finger"/>
    <property type="match status" value="3"/>
</dbReference>
<feature type="domain" description="KRAB" evidence="8">
    <location>
        <begin position="125"/>
        <end position="195"/>
    </location>
</feature>
<evidence type="ECO:0000256" key="3">
    <source>
        <dbReference type="ARBA" id="ARBA00022771"/>
    </source>
</evidence>
<keyword evidence="1" id="KW-0479">Metal-binding</keyword>
<dbReference type="RefSeq" id="XP_015270528.1">
    <property type="nucleotide sequence ID" value="XM_015415042.1"/>
</dbReference>
<dbReference type="Proteomes" id="UP000694871">
    <property type="component" value="Unplaced"/>
</dbReference>
<dbReference type="PROSITE" id="PS00028">
    <property type="entry name" value="ZINC_FINGER_C2H2_1"/>
    <property type="match status" value="3"/>
</dbReference>
<proteinExistence type="predicted"/>
<dbReference type="InterPro" id="IPR050169">
    <property type="entry name" value="Krueppel_C2H2_ZnF"/>
</dbReference>
<evidence type="ECO:0000256" key="5">
    <source>
        <dbReference type="PROSITE-ProRule" id="PRU00042"/>
    </source>
</evidence>
<feature type="domain" description="C2H2-type" evidence="7">
    <location>
        <begin position="256"/>
        <end position="282"/>
    </location>
</feature>
<dbReference type="SMART" id="SM00355">
    <property type="entry name" value="ZnF_C2H2"/>
    <property type="match status" value="3"/>
</dbReference>
<feature type="domain" description="C2H2-type" evidence="7">
    <location>
        <begin position="228"/>
        <end position="255"/>
    </location>
</feature>
<dbReference type="Pfam" id="PF00096">
    <property type="entry name" value="zf-C2H2"/>
    <property type="match status" value="1"/>
</dbReference>
<keyword evidence="2" id="KW-0677">Repeat</keyword>
<evidence type="ECO:0000256" key="6">
    <source>
        <dbReference type="SAM" id="MobiDB-lite"/>
    </source>
</evidence>
<dbReference type="Gene3D" id="6.10.140.140">
    <property type="match status" value="1"/>
</dbReference>
<name>A0ABM1K9Z1_GEKJA</name>
<dbReference type="SUPFAM" id="SSF57667">
    <property type="entry name" value="beta-beta-alpha zinc fingers"/>
    <property type="match status" value="2"/>
</dbReference>
<evidence type="ECO:0000313" key="10">
    <source>
        <dbReference type="RefSeq" id="XP_015270528.1"/>
    </source>
</evidence>
<dbReference type="SUPFAM" id="SSF109640">
    <property type="entry name" value="KRAB domain (Kruppel-associated box)"/>
    <property type="match status" value="1"/>
</dbReference>
<dbReference type="GeneID" id="107113686"/>
<reference evidence="10" key="1">
    <citation type="submission" date="2025-08" db="UniProtKB">
        <authorList>
            <consortium name="RefSeq"/>
        </authorList>
    </citation>
    <scope>IDENTIFICATION</scope>
</reference>
<evidence type="ECO:0000256" key="1">
    <source>
        <dbReference type="ARBA" id="ARBA00022723"/>
    </source>
</evidence>
<evidence type="ECO:0000256" key="2">
    <source>
        <dbReference type="ARBA" id="ARBA00022737"/>
    </source>
</evidence>
<organism evidence="9 10">
    <name type="scientific">Gekko japonicus</name>
    <name type="common">Schlegel's Japanese gecko</name>
    <dbReference type="NCBI Taxonomy" id="146911"/>
    <lineage>
        <taxon>Eukaryota</taxon>
        <taxon>Metazoa</taxon>
        <taxon>Chordata</taxon>
        <taxon>Craniata</taxon>
        <taxon>Vertebrata</taxon>
        <taxon>Euteleostomi</taxon>
        <taxon>Lepidosauria</taxon>
        <taxon>Squamata</taxon>
        <taxon>Bifurcata</taxon>
        <taxon>Gekkota</taxon>
        <taxon>Gekkonidae</taxon>
        <taxon>Gekkoninae</taxon>
        <taxon>Gekko</taxon>
    </lineage>
</organism>
<evidence type="ECO:0000256" key="4">
    <source>
        <dbReference type="ARBA" id="ARBA00022833"/>
    </source>
</evidence>
<keyword evidence="9" id="KW-1185">Reference proteome</keyword>
<feature type="domain" description="C2H2-type" evidence="7">
    <location>
        <begin position="200"/>
        <end position="227"/>
    </location>
</feature>
<evidence type="ECO:0000259" key="8">
    <source>
        <dbReference type="PROSITE" id="PS50805"/>
    </source>
</evidence>
<evidence type="ECO:0000259" key="7">
    <source>
        <dbReference type="PROSITE" id="PS50157"/>
    </source>
</evidence>
<evidence type="ECO:0000313" key="9">
    <source>
        <dbReference type="Proteomes" id="UP000694871"/>
    </source>
</evidence>
<protein>
    <submittedName>
        <fullName evidence="10">Zinc finger protein 337-like isoform X1</fullName>
    </submittedName>
</protein>
<gene>
    <name evidence="10" type="primary">LOC107113686</name>
</gene>
<dbReference type="Pfam" id="PF01352">
    <property type="entry name" value="KRAB"/>
    <property type="match status" value="1"/>
</dbReference>
<dbReference type="InterPro" id="IPR036236">
    <property type="entry name" value="Znf_C2H2_sf"/>
</dbReference>
<keyword evidence="3 5" id="KW-0863">Zinc-finger</keyword>
<keyword evidence="4" id="KW-0862">Zinc</keyword>
<dbReference type="PROSITE" id="PS50805">
    <property type="entry name" value="KRAB"/>
    <property type="match status" value="1"/>
</dbReference>
<accession>A0ABM1K9Z1</accession>
<dbReference type="PANTHER" id="PTHR23232:SF156">
    <property type="entry name" value="KRAB DOMAIN-CONTAINING PROTEIN"/>
    <property type="match status" value="1"/>
</dbReference>
<dbReference type="InterPro" id="IPR036051">
    <property type="entry name" value="KRAB_dom_sf"/>
</dbReference>
<dbReference type="PANTHER" id="PTHR23232">
    <property type="entry name" value="KRAB DOMAIN C2H2 ZINC FINGER"/>
    <property type="match status" value="1"/>
</dbReference>
<dbReference type="InterPro" id="IPR013087">
    <property type="entry name" value="Znf_C2H2_type"/>
</dbReference>
<sequence>MEIPPNTALSGYLVLKPNLKSWMEVRGLPWMPVIQGLGLSQKDRSSVVRSSSYVFLLTGFSEVEQEVEIKQEHEKPCVQAPKVSRKSQAFPAVPSECRPAPQFQPGLSPPGGRQRCARKPAQMPVTFEDVAVYFSEAQGTLLDPDQKALYREVMLENYENVASLGGTPKPELIIRLERGEEPWMSDPGDVPVSGDFRKSHLCLECGRRFAYRANFLLHQKAHSREKPFKCLWCEKYFCWKAGLVRHQMVHMKGRPHKCLECGKCFHWKSLLLRHQEVHAGAT</sequence>
<feature type="region of interest" description="Disordered" evidence="6">
    <location>
        <begin position="93"/>
        <end position="117"/>
    </location>
</feature>
<dbReference type="CDD" id="cd07765">
    <property type="entry name" value="KRAB_A-box"/>
    <property type="match status" value="1"/>
</dbReference>